<protein>
    <submittedName>
        <fullName evidence="1">Uncharacterized protein</fullName>
    </submittedName>
</protein>
<gene>
    <name evidence="1" type="ORF">BBK82_37470</name>
</gene>
<dbReference type="AlphaFoldDB" id="A0A1B2HT10"/>
<name>A0A1B2HT10_9PSEU</name>
<accession>A0A1B2HT10</accession>
<keyword evidence="2" id="KW-1185">Reference proteome</keyword>
<proteinExistence type="predicted"/>
<evidence type="ECO:0000313" key="2">
    <source>
        <dbReference type="Proteomes" id="UP000093053"/>
    </source>
</evidence>
<sequence>MSTSSEVWIGPLGEHHEHHVVDGVEHLQADEDAEHGAPSGLEHLAECQHRCFRGRWHAEQRTVLTDIVSIAQHREVLP</sequence>
<dbReference type="Proteomes" id="UP000093053">
    <property type="component" value="Chromosome"/>
</dbReference>
<dbReference type="EMBL" id="CP016793">
    <property type="protein sequence ID" value="ANZ40832.1"/>
    <property type="molecule type" value="Genomic_DNA"/>
</dbReference>
<dbReference type="KEGG" id="led:BBK82_37470"/>
<evidence type="ECO:0000313" key="1">
    <source>
        <dbReference type="EMBL" id="ANZ40832.1"/>
    </source>
</evidence>
<reference evidence="1 2" key="1">
    <citation type="submission" date="2016-07" db="EMBL/GenBank/DDBJ databases">
        <title>Complete genome sequence of the Lentzea guizhouensis DHS C013.</title>
        <authorList>
            <person name="Cao C."/>
        </authorList>
    </citation>
    <scope>NUCLEOTIDE SEQUENCE [LARGE SCALE GENOMIC DNA]</scope>
    <source>
        <strain evidence="1 2">DHS C013</strain>
    </source>
</reference>
<organism evidence="1 2">
    <name type="scientific">Lentzea guizhouensis</name>
    <dbReference type="NCBI Taxonomy" id="1586287"/>
    <lineage>
        <taxon>Bacteria</taxon>
        <taxon>Bacillati</taxon>
        <taxon>Actinomycetota</taxon>
        <taxon>Actinomycetes</taxon>
        <taxon>Pseudonocardiales</taxon>
        <taxon>Pseudonocardiaceae</taxon>
        <taxon>Lentzea</taxon>
    </lineage>
</organism>